<organism evidence="8 9">
    <name type="scientific">Ascaris lumbricoides</name>
    <name type="common">Giant roundworm</name>
    <dbReference type="NCBI Taxonomy" id="6252"/>
    <lineage>
        <taxon>Eukaryota</taxon>
        <taxon>Metazoa</taxon>
        <taxon>Ecdysozoa</taxon>
        <taxon>Nematoda</taxon>
        <taxon>Chromadorea</taxon>
        <taxon>Rhabditida</taxon>
        <taxon>Spirurina</taxon>
        <taxon>Ascaridomorpha</taxon>
        <taxon>Ascaridoidea</taxon>
        <taxon>Ascarididae</taxon>
        <taxon>Ascaris</taxon>
    </lineage>
</organism>
<dbReference type="GO" id="GO:0042351">
    <property type="term" value="P:'de novo' GDP-L-fucose biosynthetic process"/>
    <property type="evidence" value="ECO:0007669"/>
    <property type="project" value="UniProtKB-UniPathway"/>
</dbReference>
<evidence type="ECO:0000256" key="2">
    <source>
        <dbReference type="ARBA" id="ARBA00004912"/>
    </source>
</evidence>
<evidence type="ECO:0000256" key="3">
    <source>
        <dbReference type="ARBA" id="ARBA00009263"/>
    </source>
</evidence>
<dbReference type="InterPro" id="IPR006368">
    <property type="entry name" value="GDP_Man_deHydtase"/>
</dbReference>
<comment type="cofactor">
    <cofactor evidence="1">
        <name>NADP(+)</name>
        <dbReference type="ChEBI" id="CHEBI:58349"/>
    </cofactor>
</comment>
<dbReference type="GO" id="GO:0008446">
    <property type="term" value="F:GDP-mannose 4,6-dehydratase activity"/>
    <property type="evidence" value="ECO:0007669"/>
    <property type="project" value="UniProtKB-EC"/>
</dbReference>
<evidence type="ECO:0000256" key="4">
    <source>
        <dbReference type="ARBA" id="ARBA00011989"/>
    </source>
</evidence>
<comment type="similarity">
    <text evidence="3">Belongs to the NAD(P)-dependent epimerase/dehydratase family. GDP-mannose 4,6-dehydratase subfamily.</text>
</comment>
<dbReference type="Proteomes" id="UP000036681">
    <property type="component" value="Unplaced"/>
</dbReference>
<evidence type="ECO:0000256" key="5">
    <source>
        <dbReference type="ARBA" id="ARBA00023239"/>
    </source>
</evidence>
<evidence type="ECO:0000313" key="8">
    <source>
        <dbReference type="Proteomes" id="UP000036681"/>
    </source>
</evidence>
<dbReference type="InterPro" id="IPR016040">
    <property type="entry name" value="NAD(P)-bd_dom"/>
</dbReference>
<keyword evidence="8" id="KW-1185">Reference proteome</keyword>
<dbReference type="SUPFAM" id="SSF51735">
    <property type="entry name" value="NAD(P)-binding Rossmann-fold domains"/>
    <property type="match status" value="1"/>
</dbReference>
<dbReference type="Gene3D" id="3.90.25.10">
    <property type="entry name" value="UDP-galactose 4-epimerase, domain 1"/>
    <property type="match status" value="1"/>
</dbReference>
<evidence type="ECO:0000256" key="6">
    <source>
        <dbReference type="ARBA" id="ARBA00031085"/>
    </source>
</evidence>
<keyword evidence="5" id="KW-0456">Lyase</keyword>
<proteinExistence type="inferred from homology"/>
<dbReference type="InterPro" id="IPR036291">
    <property type="entry name" value="NAD(P)-bd_dom_sf"/>
</dbReference>
<dbReference type="UniPathway" id="UPA00128">
    <property type="reaction ID" value="UER00190"/>
</dbReference>
<dbReference type="AlphaFoldDB" id="A0A0M3I0C4"/>
<name>A0A0M3I0C4_ASCLU</name>
<evidence type="ECO:0000259" key="7">
    <source>
        <dbReference type="Pfam" id="PF16363"/>
    </source>
</evidence>
<dbReference type="PANTHER" id="PTHR43715:SF1">
    <property type="entry name" value="GDP-MANNOSE 4,6 DEHYDRATASE"/>
    <property type="match status" value="1"/>
</dbReference>
<comment type="pathway">
    <text evidence="2">Nucleotide-sugar biosynthesis; GDP-L-fucose biosynthesis via de novo pathway; GDP-L-fucose from GDP-alpha-D-mannose: step 1/2.</text>
</comment>
<evidence type="ECO:0000313" key="9">
    <source>
        <dbReference type="WBParaSite" id="ALUE_0000955601-mRNA-1"/>
    </source>
</evidence>
<protein>
    <recommendedName>
        <fullName evidence="4">GDP-mannose 4,6-dehydratase</fullName>
        <ecNumber evidence="4">4.2.1.47</ecNumber>
    </recommendedName>
    <alternativeName>
        <fullName evidence="6">GDP-D-mannose dehydratase</fullName>
    </alternativeName>
</protein>
<dbReference type="Pfam" id="PF16363">
    <property type="entry name" value="GDP_Man_Dehyd"/>
    <property type="match status" value="1"/>
</dbReference>
<evidence type="ECO:0000256" key="1">
    <source>
        <dbReference type="ARBA" id="ARBA00001937"/>
    </source>
</evidence>
<sequence>WEGEGVNEVGKESDTGIVRVRVNPKYYRPTEVELLIGDATKAKQKLGWEPQIGLEELVKEMVASDLQLMKSNPMA</sequence>
<dbReference type="WBParaSite" id="ALUE_0000955601-mRNA-1">
    <property type="protein sequence ID" value="ALUE_0000955601-mRNA-1"/>
    <property type="gene ID" value="ALUE_0000955601"/>
</dbReference>
<feature type="domain" description="NAD(P)-binding" evidence="7">
    <location>
        <begin position="1"/>
        <end position="61"/>
    </location>
</feature>
<accession>A0A0M3I0C4</accession>
<dbReference type="PANTHER" id="PTHR43715">
    <property type="entry name" value="GDP-MANNOSE 4,6-DEHYDRATASE"/>
    <property type="match status" value="1"/>
</dbReference>
<reference evidence="9" key="1">
    <citation type="submission" date="2017-02" db="UniProtKB">
        <authorList>
            <consortium name="WormBaseParasite"/>
        </authorList>
    </citation>
    <scope>IDENTIFICATION</scope>
</reference>
<dbReference type="EC" id="4.2.1.47" evidence="4"/>